<evidence type="ECO:0000313" key="5">
    <source>
        <dbReference type="Proteomes" id="UP000032671"/>
    </source>
</evidence>
<dbReference type="EMBL" id="BAMV01000006">
    <property type="protein sequence ID" value="GAN59526.1"/>
    <property type="molecule type" value="Genomic_DNA"/>
</dbReference>
<gene>
    <name evidence="3" type="ORF">Abci_006_005</name>
    <name evidence="4" type="ORF">ACI01nite_00170</name>
</gene>
<dbReference type="InterPro" id="IPR050789">
    <property type="entry name" value="Diverse_Enzym_Activities"/>
</dbReference>
<dbReference type="Pfam" id="PF00144">
    <property type="entry name" value="Beta-lactamase"/>
    <property type="match status" value="1"/>
</dbReference>
<reference evidence="3 5" key="1">
    <citation type="submission" date="2012-11" db="EMBL/GenBank/DDBJ databases">
        <title>Whole genome sequence of Acetobacter cibinongensis 4H-1.</title>
        <authorList>
            <person name="Azuma Y."/>
            <person name="Higashiura N."/>
            <person name="Hirakawa H."/>
            <person name="Matsushita K."/>
        </authorList>
    </citation>
    <scope>NUCLEOTIDE SEQUENCE [LARGE SCALE GENOMIC DNA]</scope>
    <source>
        <strain evidence="3 5">4H-1</strain>
    </source>
</reference>
<evidence type="ECO:0000256" key="1">
    <source>
        <dbReference type="ARBA" id="ARBA00022801"/>
    </source>
</evidence>
<accession>A0A0D6N1X7</accession>
<evidence type="ECO:0000313" key="4">
    <source>
        <dbReference type="EMBL" id="GEL57415.1"/>
    </source>
</evidence>
<feature type="domain" description="Beta-lactamase-related" evidence="2">
    <location>
        <begin position="43"/>
        <end position="374"/>
    </location>
</feature>
<dbReference type="Gene3D" id="3.40.710.10">
    <property type="entry name" value="DD-peptidase/beta-lactamase superfamily"/>
    <property type="match status" value="1"/>
</dbReference>
<keyword evidence="6" id="KW-1185">Reference proteome</keyword>
<dbReference type="EMBL" id="BJVU01000001">
    <property type="protein sequence ID" value="GEL57415.1"/>
    <property type="molecule type" value="Genomic_DNA"/>
</dbReference>
<name>A0A0D6N1X7_9PROT</name>
<dbReference type="Proteomes" id="UP000032671">
    <property type="component" value="Unassembled WGS sequence"/>
</dbReference>
<accession>A0A6N3SJH7</accession>
<dbReference type="AlphaFoldDB" id="A0A0D6N1X7"/>
<dbReference type="InterPro" id="IPR001466">
    <property type="entry name" value="Beta-lactam-related"/>
</dbReference>
<dbReference type="RefSeq" id="WP_048837627.1">
    <property type="nucleotide sequence ID" value="NZ_BAMV01000006.1"/>
</dbReference>
<reference evidence="4 6" key="2">
    <citation type="submission" date="2019-07" db="EMBL/GenBank/DDBJ databases">
        <title>Whole genome shotgun sequence of Acetobacter cibinongensis NBRC 16605.</title>
        <authorList>
            <person name="Hosoyama A."/>
            <person name="Uohara A."/>
            <person name="Ohji S."/>
            <person name="Ichikawa N."/>
        </authorList>
    </citation>
    <scope>NUCLEOTIDE SEQUENCE [LARGE SCALE GENOMIC DNA]</scope>
    <source>
        <strain evidence="4 6">NBRC 16605</strain>
    </source>
</reference>
<proteinExistence type="predicted"/>
<protein>
    <submittedName>
        <fullName evidence="3">Beta-lactamase</fullName>
    </submittedName>
    <submittedName>
        <fullName evidence="4">Serine hydrolase</fullName>
    </submittedName>
</protein>
<sequence>MLPRPSRRIFLKTGIACTSLYAVPRAARAQTERASPRFDSLTTIFENAIADHKTPGAVAAVCSGGQTVWTGVFGLRATTPTPEPMSWSTLFDMASLTKVLITAPAIMQLYEQGKFGLDDTVARYLPAFAANGKQHITIRHLLTHYSGLPPDVDLTAPWAGKQTGLNLALNATSIHKPGSIFVYSDINFLILGLLVETFSGMPLDQYAAQNILSPLGLKRTFFLPDPALRPSIAPTQYDERGLILRGDVHDPTTRRMGGVAGHAGLFSCADDMLVYAKALLARRAGKASTFPLSPQTLVLMSTPQQPSGKTDIRGLGWDIATHYSTPRGAVFPPTSYGHTGFTGTSLWLDPQSETAVLILTNRVHPDGKGNVVALRRDVATAAALALQ</sequence>
<dbReference type="InterPro" id="IPR012338">
    <property type="entry name" value="Beta-lactam/transpept-like"/>
</dbReference>
<keyword evidence="1 4" id="KW-0378">Hydrolase</keyword>
<evidence type="ECO:0000313" key="6">
    <source>
        <dbReference type="Proteomes" id="UP000321891"/>
    </source>
</evidence>
<organism evidence="3 5">
    <name type="scientific">Acetobacter cibinongensis</name>
    <dbReference type="NCBI Taxonomy" id="146475"/>
    <lineage>
        <taxon>Bacteria</taxon>
        <taxon>Pseudomonadati</taxon>
        <taxon>Pseudomonadota</taxon>
        <taxon>Alphaproteobacteria</taxon>
        <taxon>Acetobacterales</taxon>
        <taxon>Acetobacteraceae</taxon>
        <taxon>Acetobacter</taxon>
    </lineage>
</organism>
<dbReference type="InterPro" id="IPR006311">
    <property type="entry name" value="TAT_signal"/>
</dbReference>
<dbReference type="Proteomes" id="UP000321891">
    <property type="component" value="Unassembled WGS sequence"/>
</dbReference>
<evidence type="ECO:0000259" key="2">
    <source>
        <dbReference type="Pfam" id="PF00144"/>
    </source>
</evidence>
<dbReference type="STRING" id="1231339.Abci_006_005"/>
<dbReference type="GO" id="GO:0016787">
    <property type="term" value="F:hydrolase activity"/>
    <property type="evidence" value="ECO:0007669"/>
    <property type="project" value="UniProtKB-KW"/>
</dbReference>
<comment type="caution">
    <text evidence="3">The sequence shown here is derived from an EMBL/GenBank/DDBJ whole genome shotgun (WGS) entry which is preliminary data.</text>
</comment>
<dbReference type="SUPFAM" id="SSF56601">
    <property type="entry name" value="beta-lactamase/transpeptidase-like"/>
    <property type="match status" value="1"/>
</dbReference>
<dbReference type="PANTHER" id="PTHR43283:SF11">
    <property type="entry name" value="BETA-LACTAMASE-RELATED DOMAIN-CONTAINING PROTEIN"/>
    <property type="match status" value="1"/>
</dbReference>
<dbReference type="PANTHER" id="PTHR43283">
    <property type="entry name" value="BETA-LACTAMASE-RELATED"/>
    <property type="match status" value="1"/>
</dbReference>
<evidence type="ECO:0000313" key="3">
    <source>
        <dbReference type="EMBL" id="GAN59526.1"/>
    </source>
</evidence>
<dbReference type="PROSITE" id="PS51318">
    <property type="entry name" value="TAT"/>
    <property type="match status" value="1"/>
</dbReference>